<dbReference type="Proteomes" id="UP000023541">
    <property type="component" value="Unassembled WGS sequence"/>
</dbReference>
<accession>A0A023BZI5</accession>
<dbReference type="FunFam" id="3.40.50.720:FF:000084">
    <property type="entry name" value="Short-chain dehydrogenase reductase"/>
    <property type="match status" value="1"/>
</dbReference>
<dbReference type="PANTHER" id="PTHR43943">
    <property type="entry name" value="DEHYDROGENASE/REDUCTASE (SDR FAMILY) MEMBER 4"/>
    <property type="match status" value="1"/>
</dbReference>
<evidence type="ECO:0000256" key="1">
    <source>
        <dbReference type="ARBA" id="ARBA00006484"/>
    </source>
</evidence>
<comment type="caution">
    <text evidence="2">The sequence shown here is derived from an EMBL/GenBank/DDBJ whole genome shotgun (WGS) entry which is preliminary data.</text>
</comment>
<name>A0A023BZI5_9FLAO</name>
<dbReference type="EMBL" id="AQRA01000001">
    <property type="protein sequence ID" value="EZH75374.1"/>
    <property type="molecule type" value="Genomic_DNA"/>
</dbReference>
<dbReference type="eggNOG" id="COG1028">
    <property type="taxonomic scope" value="Bacteria"/>
</dbReference>
<protein>
    <submittedName>
        <fullName evidence="2">Short-chain dehydrogenase</fullName>
    </submittedName>
</protein>
<dbReference type="InterPro" id="IPR036291">
    <property type="entry name" value="NAD(P)-bd_dom_sf"/>
</dbReference>
<dbReference type="PANTHER" id="PTHR43943:SF2">
    <property type="entry name" value="DEHYDROGENASE_REDUCTASE 4"/>
    <property type="match status" value="1"/>
</dbReference>
<dbReference type="Pfam" id="PF13561">
    <property type="entry name" value="adh_short_C2"/>
    <property type="match status" value="1"/>
</dbReference>
<reference evidence="2 3" key="1">
    <citation type="submission" date="2014-04" db="EMBL/GenBank/DDBJ databases">
        <title>Aquimarina sp. 22II-S11-z7 Genome Sequencing.</title>
        <authorList>
            <person name="Lai Q."/>
        </authorList>
    </citation>
    <scope>NUCLEOTIDE SEQUENCE [LARGE SCALE GENOMIC DNA]</scope>
    <source>
        <strain evidence="2 3">22II-S11-z7</strain>
    </source>
</reference>
<dbReference type="NCBIfam" id="NF005559">
    <property type="entry name" value="PRK07231.1"/>
    <property type="match status" value="1"/>
</dbReference>
<dbReference type="Gene3D" id="3.40.50.720">
    <property type="entry name" value="NAD(P)-binding Rossmann-like Domain"/>
    <property type="match status" value="1"/>
</dbReference>
<dbReference type="AlphaFoldDB" id="A0A023BZI5"/>
<keyword evidence="3" id="KW-1185">Reference proteome</keyword>
<proteinExistence type="inferred from homology"/>
<dbReference type="CDD" id="cd05233">
    <property type="entry name" value="SDR_c"/>
    <property type="match status" value="1"/>
</dbReference>
<dbReference type="InterPro" id="IPR002347">
    <property type="entry name" value="SDR_fam"/>
</dbReference>
<dbReference type="STRING" id="1317122.ATO12_00940"/>
<sequence>MKKLHNKVAVITGANSGIGLATAKLYLQEGAKVVLSGRRQEALDEVSETLVGDFITVTADVAKPEDNKRLIKEAIRKYGKIDILFLNAGVVLRPTPTHEITEAHYEEIFNINVKGPILAIKEALPHINDEGTILFNNSVVTHRAFDGLAIYSATKGALRAYQRVLTSEVKSRSIRVNSISPGPITTPIFSKMGLPKDVSEEMGKGFASQVPLGRFGTPEEIAKSALFLASDDASYINGIELEVDGGMTQV</sequence>
<comment type="similarity">
    <text evidence="1">Belongs to the short-chain dehydrogenases/reductases (SDR) family.</text>
</comment>
<dbReference type="PRINTS" id="PR00081">
    <property type="entry name" value="GDHRDH"/>
</dbReference>
<gene>
    <name evidence="2" type="ORF">ATO12_00940</name>
</gene>
<organism evidence="2 3">
    <name type="scientific">Aquimarina atlantica</name>
    <dbReference type="NCBI Taxonomy" id="1317122"/>
    <lineage>
        <taxon>Bacteria</taxon>
        <taxon>Pseudomonadati</taxon>
        <taxon>Bacteroidota</taxon>
        <taxon>Flavobacteriia</taxon>
        <taxon>Flavobacteriales</taxon>
        <taxon>Flavobacteriaceae</taxon>
        <taxon>Aquimarina</taxon>
    </lineage>
</organism>
<dbReference type="OrthoDB" id="9803333at2"/>
<evidence type="ECO:0000313" key="3">
    <source>
        <dbReference type="Proteomes" id="UP000023541"/>
    </source>
</evidence>
<dbReference type="RefSeq" id="WP_034237823.1">
    <property type="nucleotide sequence ID" value="NZ_AQRA01000001.1"/>
</dbReference>
<evidence type="ECO:0000313" key="2">
    <source>
        <dbReference type="EMBL" id="EZH75374.1"/>
    </source>
</evidence>
<dbReference type="SUPFAM" id="SSF51735">
    <property type="entry name" value="NAD(P)-binding Rossmann-fold domains"/>
    <property type="match status" value="1"/>
</dbReference>